<proteinExistence type="predicted"/>
<protein>
    <recommendedName>
        <fullName evidence="1">site-specific DNA-methyltransferase (adenine-specific)</fullName>
        <ecNumber evidence="1">2.1.1.72</ecNumber>
    </recommendedName>
</protein>
<dbReference type="InterPro" id="IPR012327">
    <property type="entry name" value="MeTrfase_D12"/>
</dbReference>
<dbReference type="GO" id="GO:0009307">
    <property type="term" value="P:DNA restriction-modification system"/>
    <property type="evidence" value="ECO:0007669"/>
    <property type="project" value="InterPro"/>
</dbReference>
<evidence type="ECO:0000313" key="8">
    <source>
        <dbReference type="Proteomes" id="UP000051386"/>
    </source>
</evidence>
<keyword evidence="4" id="KW-0949">S-adenosyl-L-methionine</keyword>
<dbReference type="InterPro" id="IPR002052">
    <property type="entry name" value="DNA_methylase_N6_adenine_CS"/>
</dbReference>
<name>A0A0R0CD35_9GAMM</name>
<gene>
    <name evidence="7" type="ORF">ABB28_16480</name>
</gene>
<evidence type="ECO:0000256" key="6">
    <source>
        <dbReference type="SAM" id="MobiDB-lite"/>
    </source>
</evidence>
<evidence type="ECO:0000313" key="7">
    <source>
        <dbReference type="EMBL" id="KRG67583.1"/>
    </source>
</evidence>
<dbReference type="EMBL" id="LDJK01000096">
    <property type="protein sequence ID" value="KRG67583.1"/>
    <property type="molecule type" value="Genomic_DNA"/>
</dbReference>
<dbReference type="AlphaFoldDB" id="A0A0R0CD35"/>
<evidence type="ECO:0000256" key="2">
    <source>
        <dbReference type="ARBA" id="ARBA00022603"/>
    </source>
</evidence>
<dbReference type="Pfam" id="PF02086">
    <property type="entry name" value="MethyltransfD12"/>
    <property type="match status" value="2"/>
</dbReference>
<evidence type="ECO:0000256" key="1">
    <source>
        <dbReference type="ARBA" id="ARBA00011900"/>
    </source>
</evidence>
<sequence length="384" mass="43232">MPSCDQGNRLNSQEDSTDSVPAEHAAYLRSQLITYIGNKRALLPFVEAGIAHAKDCLGKTRIDFLDLFSGSGVVARLARRHAARLHCNDLERYSEVGNRCYQANVADVDTRALEEALAHVARRVQRELAPGFLCELYAPLDDDDIQPGERVFYTRRNAMFLDTFCQVLVDTPVDLRPFLLAPVLAQASMYTNTSGVFKGFHKNREGVGQFGGTARNALSRILRPIEVQAPVFSRFACDVQLHRRDANALVRELDVVDVAYFDPPYNEHPYGSNYFMLNLLCDYQRPSQVSRVSGIPSDWNRSDYNKARLAEAALFDAVAQVRARFVLISYNSEGFISHERFVAGLEAMGALSVMDTRYNTFRGSRNLGARDTHVTEFLYLLDKR</sequence>
<accession>A0A0R0CD35</accession>
<keyword evidence="2 7" id="KW-0489">Methyltransferase</keyword>
<feature type="region of interest" description="Disordered" evidence="6">
    <location>
        <begin position="1"/>
        <end position="21"/>
    </location>
</feature>
<dbReference type="GO" id="GO:0003676">
    <property type="term" value="F:nucleic acid binding"/>
    <property type="evidence" value="ECO:0007669"/>
    <property type="project" value="InterPro"/>
</dbReference>
<dbReference type="Proteomes" id="UP000051386">
    <property type="component" value="Unassembled WGS sequence"/>
</dbReference>
<keyword evidence="8" id="KW-1185">Reference proteome</keyword>
<dbReference type="InterPro" id="IPR029063">
    <property type="entry name" value="SAM-dependent_MTases_sf"/>
</dbReference>
<comment type="caution">
    <text evidence="7">The sequence shown here is derived from an EMBL/GenBank/DDBJ whole genome shotgun (WGS) entry which is preliminary data.</text>
</comment>
<evidence type="ECO:0000256" key="4">
    <source>
        <dbReference type="ARBA" id="ARBA00022691"/>
    </source>
</evidence>
<dbReference type="GO" id="GO:0032259">
    <property type="term" value="P:methylation"/>
    <property type="evidence" value="ECO:0007669"/>
    <property type="project" value="UniProtKB-KW"/>
</dbReference>
<keyword evidence="3" id="KW-0808">Transferase</keyword>
<evidence type="ECO:0000256" key="5">
    <source>
        <dbReference type="ARBA" id="ARBA00047942"/>
    </source>
</evidence>
<organism evidence="7 8">
    <name type="scientific">Stenotrophomonas chelatiphaga</name>
    <dbReference type="NCBI Taxonomy" id="517011"/>
    <lineage>
        <taxon>Bacteria</taxon>
        <taxon>Pseudomonadati</taxon>
        <taxon>Pseudomonadota</taxon>
        <taxon>Gammaproteobacteria</taxon>
        <taxon>Lysobacterales</taxon>
        <taxon>Lysobacteraceae</taxon>
        <taxon>Stenotrophomonas</taxon>
    </lineage>
</organism>
<feature type="compositionally biased region" description="Polar residues" evidence="6">
    <location>
        <begin position="1"/>
        <end position="14"/>
    </location>
</feature>
<dbReference type="PATRIC" id="fig|517011.3.peg.3548"/>
<dbReference type="SUPFAM" id="SSF53335">
    <property type="entry name" value="S-adenosyl-L-methionine-dependent methyltransferases"/>
    <property type="match status" value="1"/>
</dbReference>
<dbReference type="PROSITE" id="PS00092">
    <property type="entry name" value="N6_MTASE"/>
    <property type="match status" value="1"/>
</dbReference>
<dbReference type="GO" id="GO:0009007">
    <property type="term" value="F:site-specific DNA-methyltransferase (adenine-specific) activity"/>
    <property type="evidence" value="ECO:0007669"/>
    <property type="project" value="UniProtKB-EC"/>
</dbReference>
<evidence type="ECO:0000256" key="3">
    <source>
        <dbReference type="ARBA" id="ARBA00022679"/>
    </source>
</evidence>
<comment type="catalytic activity">
    <reaction evidence="5">
        <text>a 2'-deoxyadenosine in DNA + S-adenosyl-L-methionine = an N(6)-methyl-2'-deoxyadenosine in DNA + S-adenosyl-L-homocysteine + H(+)</text>
        <dbReference type="Rhea" id="RHEA:15197"/>
        <dbReference type="Rhea" id="RHEA-COMP:12418"/>
        <dbReference type="Rhea" id="RHEA-COMP:12419"/>
        <dbReference type="ChEBI" id="CHEBI:15378"/>
        <dbReference type="ChEBI" id="CHEBI:57856"/>
        <dbReference type="ChEBI" id="CHEBI:59789"/>
        <dbReference type="ChEBI" id="CHEBI:90615"/>
        <dbReference type="ChEBI" id="CHEBI:90616"/>
        <dbReference type="EC" id="2.1.1.72"/>
    </reaction>
</comment>
<dbReference type="EC" id="2.1.1.72" evidence="1"/>
<reference evidence="7 8" key="1">
    <citation type="submission" date="2015-05" db="EMBL/GenBank/DDBJ databases">
        <title>Genome sequencing and analysis of members of genus Stenotrophomonas.</title>
        <authorList>
            <person name="Patil P.P."/>
            <person name="Midha S."/>
            <person name="Patil P.B."/>
        </authorList>
    </citation>
    <scope>NUCLEOTIDE SEQUENCE [LARGE SCALE GENOMIC DNA]</scope>
    <source>
        <strain evidence="7 8">DSM 21508</strain>
    </source>
</reference>